<dbReference type="AlphaFoldDB" id="A0A6J6BAR1"/>
<dbReference type="InterPro" id="IPR049304">
    <property type="entry name" value="Gly_rich_dom"/>
</dbReference>
<name>A0A6J6BAR1_9ZZZZ</name>
<dbReference type="Pfam" id="PF21722">
    <property type="entry name" value="Gly_rich_2"/>
    <property type="match status" value="1"/>
</dbReference>
<feature type="compositionally biased region" description="Low complexity" evidence="1">
    <location>
        <begin position="175"/>
        <end position="187"/>
    </location>
</feature>
<gene>
    <name evidence="3" type="ORF">UFOPK1380_00745</name>
    <name evidence="4" type="ORF">UFOPK4095_00213</name>
</gene>
<evidence type="ECO:0000313" key="4">
    <source>
        <dbReference type="EMBL" id="CAB5006316.1"/>
    </source>
</evidence>
<feature type="compositionally biased region" description="Gly residues" evidence="1">
    <location>
        <begin position="165"/>
        <end position="174"/>
    </location>
</feature>
<feature type="region of interest" description="Disordered" evidence="1">
    <location>
        <begin position="165"/>
        <end position="189"/>
    </location>
</feature>
<protein>
    <submittedName>
        <fullName evidence="3">Unannotated protein</fullName>
    </submittedName>
</protein>
<feature type="domain" description="Glycine-rich" evidence="2">
    <location>
        <begin position="62"/>
        <end position="327"/>
    </location>
</feature>
<proteinExistence type="predicted"/>
<evidence type="ECO:0000256" key="1">
    <source>
        <dbReference type="SAM" id="MobiDB-lite"/>
    </source>
</evidence>
<sequence>MKNRVTKAISASVILAVSLIVPLDHAAAAVCTSTKSTFTGNGTIGLLNAIYTVESFTTVVTGCTWAVPSNVTKVDALIIAGGGGGGTWVAGGGGAGGMMDTSSISVTPNANISITVGAGGSGATRSILASISSTAATNGGVSSFGAYSVNGGGYGGSWSDVAGQNGGSGGGGTGNLAQGNTTNSLYGNNGGTGNSDGTYSYPSGGGGGAGGVGLNGQSNINGMGKSGDGGPGRASTITGTSVTYAGGGGAGCHGNTAISCVVGQGGTGGGGTGDMWIITTHQTSRGGNGLDNTGSGGGGGGGPNATVYNPSYYYGGNGGSGVVVVRYISDLNLSSSLGTGSITSTSTTYRTPTQMNVNAPVNGKITFLQFGKRIPGCLNLTAVAGATVTCNWKPAYHGQIPITVNYFQTGVSGLFKSANFVFSTIKRASSR</sequence>
<accession>A0A6J6BAR1</accession>
<evidence type="ECO:0000313" key="3">
    <source>
        <dbReference type="EMBL" id="CAB4535737.1"/>
    </source>
</evidence>
<dbReference type="EMBL" id="CAEZSC010000040">
    <property type="protein sequence ID" value="CAB4535737.1"/>
    <property type="molecule type" value="Genomic_DNA"/>
</dbReference>
<evidence type="ECO:0000259" key="2">
    <source>
        <dbReference type="Pfam" id="PF21722"/>
    </source>
</evidence>
<dbReference type="EMBL" id="CAFBPI010000008">
    <property type="protein sequence ID" value="CAB5006316.1"/>
    <property type="molecule type" value="Genomic_DNA"/>
</dbReference>
<reference evidence="3" key="1">
    <citation type="submission" date="2020-05" db="EMBL/GenBank/DDBJ databases">
        <authorList>
            <person name="Chiriac C."/>
            <person name="Salcher M."/>
            <person name="Ghai R."/>
            <person name="Kavagutti S V."/>
        </authorList>
    </citation>
    <scope>NUCLEOTIDE SEQUENCE</scope>
</reference>
<organism evidence="3">
    <name type="scientific">freshwater metagenome</name>
    <dbReference type="NCBI Taxonomy" id="449393"/>
    <lineage>
        <taxon>unclassified sequences</taxon>
        <taxon>metagenomes</taxon>
        <taxon>ecological metagenomes</taxon>
    </lineage>
</organism>